<dbReference type="AlphaFoldDB" id="A0A0B6WZV2"/>
<proteinExistence type="predicted"/>
<evidence type="ECO:0000313" key="2">
    <source>
        <dbReference type="EMBL" id="CDM66813.1"/>
    </source>
</evidence>
<dbReference type="InterPro" id="IPR036465">
    <property type="entry name" value="vWFA_dom_sf"/>
</dbReference>
<dbReference type="RefSeq" id="WP_083437877.1">
    <property type="nucleotide sequence ID" value="NZ_CBXV010000008.1"/>
</dbReference>
<organism evidence="2 3">
    <name type="scientific">Pyrinomonas methylaliphatogenes</name>
    <dbReference type="NCBI Taxonomy" id="454194"/>
    <lineage>
        <taxon>Bacteria</taxon>
        <taxon>Pseudomonadati</taxon>
        <taxon>Acidobacteriota</taxon>
        <taxon>Blastocatellia</taxon>
        <taxon>Blastocatellales</taxon>
        <taxon>Pyrinomonadaceae</taxon>
        <taxon>Pyrinomonas</taxon>
    </lineage>
</organism>
<dbReference type="SUPFAM" id="SSF53300">
    <property type="entry name" value="vWA-like"/>
    <property type="match status" value="1"/>
</dbReference>
<accession>A0A0B6WZV2</accession>
<dbReference type="EMBL" id="CBXV010000008">
    <property type="protein sequence ID" value="CDM66813.1"/>
    <property type="molecule type" value="Genomic_DNA"/>
</dbReference>
<keyword evidence="3" id="KW-1185">Reference proteome</keyword>
<dbReference type="InterPro" id="IPR002035">
    <property type="entry name" value="VWF_A"/>
</dbReference>
<dbReference type="Gene3D" id="3.40.50.410">
    <property type="entry name" value="von Willebrand factor, type A domain"/>
    <property type="match status" value="1"/>
</dbReference>
<dbReference type="Proteomes" id="UP000031518">
    <property type="component" value="Unassembled WGS sequence"/>
</dbReference>
<evidence type="ECO:0000259" key="1">
    <source>
        <dbReference type="PROSITE" id="PS50234"/>
    </source>
</evidence>
<reference evidence="2 3" key="1">
    <citation type="submission" date="2013-12" db="EMBL/GenBank/DDBJ databases">
        <authorList>
            <person name="Stott M."/>
        </authorList>
    </citation>
    <scope>NUCLEOTIDE SEQUENCE [LARGE SCALE GENOMIC DNA]</scope>
    <source>
        <strain evidence="2 3">K22</strain>
    </source>
</reference>
<sequence length="338" mass="37746">MIRFEQRVTDRWCFGRTLLCSLVLVISFCTISIAQGGSPPNTPRQTQQRSTKSDEDEEVVRISSKLVVVPVSVTNAKGDPVLGLTMKDFIIEEEGRRQEIAQIGDPDQVPIELALLLDVSGSVKAKFDFEKEAAARFLREVLKQNDRATIFAIDEEPRRIQERTAAEEAAQKVLSIEPANKATAFYDTIAEAARYLERSTPARHRRVIVVISDGEDNHSEEYKSAAAALAEVQRADAVFYAINPSGQSIWLNKISTRGQEGMVQIAQATGGTTFLPNLLEDLEPAFRQIAAELRSQYLLQYYSSVEAPEGTFRRIAVRVAARPDLRVRARQGYYVTSH</sequence>
<dbReference type="STRING" id="454194.PYK22_02851"/>
<dbReference type="PROSITE" id="PS50234">
    <property type="entry name" value="VWFA"/>
    <property type="match status" value="1"/>
</dbReference>
<name>A0A0B6WZV2_9BACT</name>
<protein>
    <submittedName>
        <fullName evidence="2">Uncharacterized protein containing a von Willebrand factor type A (VWA) domain</fullName>
    </submittedName>
</protein>
<dbReference type="CDD" id="cd00198">
    <property type="entry name" value="vWFA"/>
    <property type="match status" value="1"/>
</dbReference>
<gene>
    <name evidence="2" type="ORF">PYK22_02851</name>
</gene>
<reference evidence="2 3" key="2">
    <citation type="submission" date="2015-01" db="EMBL/GenBank/DDBJ databases">
        <title>Complete genome sequence of Pyrinomonas methylaliphatogenes type strain K22T.</title>
        <authorList>
            <person name="Lee K.C.Y."/>
            <person name="Power J.F."/>
            <person name="Dunfield P.F."/>
            <person name="Morgan X.C."/>
            <person name="Huttenhower C."/>
            <person name="Stott M.B."/>
        </authorList>
    </citation>
    <scope>NUCLEOTIDE SEQUENCE [LARGE SCALE GENOMIC DNA]</scope>
    <source>
        <strain evidence="2 3">K22</strain>
    </source>
</reference>
<dbReference type="NCBIfam" id="TIGR03436">
    <property type="entry name" value="acidobact_VWFA"/>
    <property type="match status" value="1"/>
</dbReference>
<dbReference type="SMART" id="SM00327">
    <property type="entry name" value="VWA"/>
    <property type="match status" value="1"/>
</dbReference>
<dbReference type="InterPro" id="IPR017802">
    <property type="entry name" value="VWFA-rel_acidobac-type"/>
</dbReference>
<dbReference type="Pfam" id="PF13519">
    <property type="entry name" value="VWA_2"/>
    <property type="match status" value="1"/>
</dbReference>
<evidence type="ECO:0000313" key="3">
    <source>
        <dbReference type="Proteomes" id="UP000031518"/>
    </source>
</evidence>
<dbReference type="OrthoDB" id="110792at2"/>
<feature type="domain" description="VWFA" evidence="1">
    <location>
        <begin position="112"/>
        <end position="282"/>
    </location>
</feature>